<dbReference type="InterPro" id="IPR055407">
    <property type="entry name" value="TraM_C"/>
</dbReference>
<keyword evidence="3" id="KW-1133">Transmembrane helix</keyword>
<feature type="domain" description="Conjugative transposon TraM C-terminal" evidence="4">
    <location>
        <begin position="284"/>
        <end position="432"/>
    </location>
</feature>
<evidence type="ECO:0000256" key="2">
    <source>
        <dbReference type="SAM" id="MobiDB-lite"/>
    </source>
</evidence>
<dbReference type="InterPro" id="IPR022187">
    <property type="entry name" value="Conjug_transposon_TraM"/>
</dbReference>
<feature type="transmembrane region" description="Helical" evidence="3">
    <location>
        <begin position="19"/>
        <end position="37"/>
    </location>
</feature>
<keyword evidence="3" id="KW-0472">Membrane</keyword>
<evidence type="ECO:0000256" key="1">
    <source>
        <dbReference type="SAM" id="Coils"/>
    </source>
</evidence>
<keyword evidence="3" id="KW-0812">Transmembrane</keyword>
<sequence>MDENINVNKDKQKQQLKKYGFYVLLAVIFAGTMWMIFRSPASGKEKEKEGTGFNTEIPDPKNRGIIGDKTKAYEMDGLGQKEQEKQKSLDDFASLIGAGKESGNTELMIEDAGQGNPSRVKTGITNSIGSSASAYRDINRTLDNFYREQEPVADEQEILALEWRIQELEKKLEEGETKKNTADEQLALIEKSYRLAAKYMPGSQTSTPQERVDIELEAGTKQTAQISDKSKNTVSPIKQVQEQTVSALAQDIPNTELTANFNPPRNLGFNTPDASMGVSEKNTISAVIHYDQILINGQSVRLRLTEPMMAGSTVIPSNTILTGIAALQGERLDIFISSIEQGRAIIPVEITVFDSDGQQGIYIPGSLELDAAKEIAANMGNAVGTGFTMTQSAEEQIASDLTKGAIQGVSQYMNKKIRQVRVRLKGGYRLLLLPKQ</sequence>
<dbReference type="Pfam" id="PF12508">
    <property type="entry name" value="Transposon_TraM"/>
    <property type="match status" value="1"/>
</dbReference>
<evidence type="ECO:0000313" key="5">
    <source>
        <dbReference type="EMBL" id="KAA6331485.1"/>
    </source>
</evidence>
<feature type="coiled-coil region" evidence="1">
    <location>
        <begin position="158"/>
        <end position="185"/>
    </location>
</feature>
<reference evidence="5" key="1">
    <citation type="submission" date="2019-03" db="EMBL/GenBank/DDBJ databases">
        <title>Single cell metagenomics reveals metabolic interactions within the superorganism composed of flagellate Streblomastix strix and complex community of Bacteroidetes bacteria on its surface.</title>
        <authorList>
            <person name="Treitli S.C."/>
            <person name="Kolisko M."/>
            <person name="Husnik F."/>
            <person name="Keeling P."/>
            <person name="Hampl V."/>
        </authorList>
    </citation>
    <scope>NUCLEOTIDE SEQUENCE</scope>
    <source>
        <strain evidence="5">STM</strain>
    </source>
</reference>
<dbReference type="NCBIfam" id="TIGR03779">
    <property type="entry name" value="Bac_Flav_CT_M"/>
    <property type="match status" value="1"/>
</dbReference>
<dbReference type="EMBL" id="SNRY01001366">
    <property type="protein sequence ID" value="KAA6331485.1"/>
    <property type="molecule type" value="Genomic_DNA"/>
</dbReference>
<evidence type="ECO:0000256" key="3">
    <source>
        <dbReference type="SAM" id="Phobius"/>
    </source>
</evidence>
<proteinExistence type="predicted"/>
<name>A0A5J4RDS9_9ZZZZ</name>
<protein>
    <recommendedName>
        <fullName evidence="4">Conjugative transposon TraM C-terminal domain-containing protein</fullName>
    </recommendedName>
</protein>
<comment type="caution">
    <text evidence="5">The sequence shown here is derived from an EMBL/GenBank/DDBJ whole genome shotgun (WGS) entry which is preliminary data.</text>
</comment>
<gene>
    <name evidence="5" type="ORF">EZS27_019911</name>
</gene>
<organism evidence="5">
    <name type="scientific">termite gut metagenome</name>
    <dbReference type="NCBI Taxonomy" id="433724"/>
    <lineage>
        <taxon>unclassified sequences</taxon>
        <taxon>metagenomes</taxon>
        <taxon>organismal metagenomes</taxon>
    </lineage>
</organism>
<dbReference type="AlphaFoldDB" id="A0A5J4RDS9"/>
<accession>A0A5J4RDS9</accession>
<evidence type="ECO:0000259" key="4">
    <source>
        <dbReference type="Pfam" id="PF12508"/>
    </source>
</evidence>
<keyword evidence="1" id="KW-0175">Coiled coil</keyword>
<feature type="region of interest" description="Disordered" evidence="2">
    <location>
        <begin position="44"/>
        <end position="64"/>
    </location>
</feature>